<name>A0A0D3BED2_BRAOL</name>
<dbReference type="eggNOG" id="KOG4585">
    <property type="taxonomic scope" value="Eukaryota"/>
</dbReference>
<dbReference type="Gramene" id="Bo3g093770.1">
    <property type="protein sequence ID" value="Bo3g093770.1"/>
    <property type="gene ID" value="Bo3g093770"/>
</dbReference>
<protein>
    <recommendedName>
        <fullName evidence="2">Myb/SANT-like domain-containing protein</fullName>
    </recommendedName>
</protein>
<reference evidence="3 4" key="1">
    <citation type="journal article" date="2014" name="Genome Biol.">
        <title>Transcriptome and methylome profiling reveals relics of genome dominance in the mesopolyploid Brassica oleracea.</title>
        <authorList>
            <person name="Parkin I.A."/>
            <person name="Koh C."/>
            <person name="Tang H."/>
            <person name="Robinson S.J."/>
            <person name="Kagale S."/>
            <person name="Clarke W.E."/>
            <person name="Town C.D."/>
            <person name="Nixon J."/>
            <person name="Krishnakumar V."/>
            <person name="Bidwell S.L."/>
            <person name="Denoeud F."/>
            <person name="Belcram H."/>
            <person name="Links M.G."/>
            <person name="Just J."/>
            <person name="Clarke C."/>
            <person name="Bender T."/>
            <person name="Huebert T."/>
            <person name="Mason A.S."/>
            <person name="Pires J.C."/>
            <person name="Barker G."/>
            <person name="Moore J."/>
            <person name="Walley P.G."/>
            <person name="Manoli S."/>
            <person name="Batley J."/>
            <person name="Edwards D."/>
            <person name="Nelson M.N."/>
            <person name="Wang X."/>
            <person name="Paterson A.H."/>
            <person name="King G."/>
            <person name="Bancroft I."/>
            <person name="Chalhoub B."/>
            <person name="Sharpe A.G."/>
        </authorList>
    </citation>
    <scope>NUCLEOTIDE SEQUENCE</scope>
    <source>
        <strain evidence="3 4">cv. TO1000</strain>
    </source>
</reference>
<dbReference type="PANTHER" id="PTHR31704">
    <property type="entry name" value="MYB/SANT-LIKE DNA-BINDING DOMAIN PROTEIN-RELATED"/>
    <property type="match status" value="1"/>
</dbReference>
<feature type="domain" description="Myb/SANT-like" evidence="2">
    <location>
        <begin position="148"/>
        <end position="242"/>
    </location>
</feature>
<reference evidence="3" key="2">
    <citation type="submission" date="2015-03" db="UniProtKB">
        <authorList>
            <consortium name="EnsemblPlants"/>
        </authorList>
    </citation>
    <scope>IDENTIFICATION</scope>
</reference>
<proteinExistence type="predicted"/>
<dbReference type="AlphaFoldDB" id="A0A0D3BED2"/>
<evidence type="ECO:0000313" key="3">
    <source>
        <dbReference type="EnsemblPlants" id="Bo3g093770.1"/>
    </source>
</evidence>
<sequence length="327" mass="35934">NKLSPTQAISDASSVSSLKLTLSRPSQAHSLEIHRRLSSSLSRALSSPSSLSRALSSPSSLSQTLSSSLSQAHSLKVAGLSSSNPLQAQSLSSSLSQAQTLFSKTVPVPLMGLYKILGLSLSVFFAGSLISSSLSPALSLLPLQLSLTWTPEEGRYFFELYAEERRKGNRTTSMNKIGKQNIIEAFEERFKKGYLDWSVFKNKYDTSRKKYAKFRKLIKNRTGLGFDSMGRECFGIRRSIWKEEFNMDMFEEEFRAVVVTGAEGWSAQHGEASLSSRVGVDDGDEADSQPAAETQAAAEIETQPQAQTQTQRQTQTHSGSSREKKKA</sequence>
<feature type="region of interest" description="Disordered" evidence="1">
    <location>
        <begin position="270"/>
        <end position="327"/>
    </location>
</feature>
<dbReference type="HOGENOM" id="CLU_851484_0_0_1"/>
<accession>A0A0D3BED2</accession>
<feature type="compositionally biased region" description="Low complexity" evidence="1">
    <location>
        <begin position="289"/>
        <end position="316"/>
    </location>
</feature>
<dbReference type="InterPro" id="IPR024752">
    <property type="entry name" value="Myb/SANT-like_dom"/>
</dbReference>
<keyword evidence="4" id="KW-1185">Reference proteome</keyword>
<dbReference type="Pfam" id="PF12776">
    <property type="entry name" value="Myb_DNA-bind_3"/>
    <property type="match status" value="1"/>
</dbReference>
<evidence type="ECO:0000256" key="1">
    <source>
        <dbReference type="SAM" id="MobiDB-lite"/>
    </source>
</evidence>
<organism evidence="3 4">
    <name type="scientific">Brassica oleracea var. oleracea</name>
    <dbReference type="NCBI Taxonomy" id="109376"/>
    <lineage>
        <taxon>Eukaryota</taxon>
        <taxon>Viridiplantae</taxon>
        <taxon>Streptophyta</taxon>
        <taxon>Embryophyta</taxon>
        <taxon>Tracheophyta</taxon>
        <taxon>Spermatophyta</taxon>
        <taxon>Magnoliopsida</taxon>
        <taxon>eudicotyledons</taxon>
        <taxon>Gunneridae</taxon>
        <taxon>Pentapetalae</taxon>
        <taxon>rosids</taxon>
        <taxon>malvids</taxon>
        <taxon>Brassicales</taxon>
        <taxon>Brassicaceae</taxon>
        <taxon>Brassiceae</taxon>
        <taxon>Brassica</taxon>
    </lineage>
</organism>
<dbReference type="Proteomes" id="UP000032141">
    <property type="component" value="Chromosome C3"/>
</dbReference>
<dbReference type="EnsemblPlants" id="Bo3g093770.1">
    <property type="protein sequence ID" value="Bo3g093770.1"/>
    <property type="gene ID" value="Bo3g093770"/>
</dbReference>
<evidence type="ECO:0000259" key="2">
    <source>
        <dbReference type="Pfam" id="PF12776"/>
    </source>
</evidence>
<dbReference type="PANTHER" id="PTHR31704:SF54">
    <property type="entry name" value="MYB_SANT-LIKE DOMAIN-CONTAINING PROTEIN"/>
    <property type="match status" value="1"/>
</dbReference>
<evidence type="ECO:0000313" key="4">
    <source>
        <dbReference type="Proteomes" id="UP000032141"/>
    </source>
</evidence>